<dbReference type="CDD" id="cd06257">
    <property type="entry name" value="DnaJ"/>
    <property type="match status" value="1"/>
</dbReference>
<name>A0AAW1QXV2_9CHLO</name>
<evidence type="ECO:0000313" key="3">
    <source>
        <dbReference type="EMBL" id="KAK9826317.1"/>
    </source>
</evidence>
<dbReference type="SMART" id="SM00271">
    <property type="entry name" value="DnaJ"/>
    <property type="match status" value="1"/>
</dbReference>
<dbReference type="PANTHER" id="PTHR44094:SF8">
    <property type="entry name" value="DNAJ HEAT SHOCK N-TERMINAL DOMAIN-CONTAINING PROTEIN-RELATED"/>
    <property type="match status" value="1"/>
</dbReference>
<dbReference type="Pfam" id="PF14308">
    <property type="entry name" value="DnaJ-X"/>
    <property type="match status" value="1"/>
</dbReference>
<dbReference type="PROSITE" id="PS00636">
    <property type="entry name" value="DNAJ_1"/>
    <property type="match status" value="1"/>
</dbReference>
<organism evidence="3 4">
    <name type="scientific">Apatococcus lobatus</name>
    <dbReference type="NCBI Taxonomy" id="904363"/>
    <lineage>
        <taxon>Eukaryota</taxon>
        <taxon>Viridiplantae</taxon>
        <taxon>Chlorophyta</taxon>
        <taxon>core chlorophytes</taxon>
        <taxon>Trebouxiophyceae</taxon>
        <taxon>Chlorellales</taxon>
        <taxon>Chlorellaceae</taxon>
        <taxon>Apatococcus</taxon>
    </lineage>
</organism>
<dbReference type="Pfam" id="PF00226">
    <property type="entry name" value="DnaJ"/>
    <property type="match status" value="1"/>
</dbReference>
<evidence type="ECO:0000313" key="4">
    <source>
        <dbReference type="Proteomes" id="UP001438707"/>
    </source>
</evidence>
<feature type="region of interest" description="Disordered" evidence="1">
    <location>
        <begin position="419"/>
        <end position="439"/>
    </location>
</feature>
<proteinExistence type="predicted"/>
<dbReference type="EMBL" id="JALJOS010000021">
    <property type="protein sequence ID" value="KAK9826317.1"/>
    <property type="molecule type" value="Genomic_DNA"/>
</dbReference>
<dbReference type="InterPro" id="IPR026894">
    <property type="entry name" value="DnaJ_X"/>
</dbReference>
<feature type="domain" description="J" evidence="2">
    <location>
        <begin position="177"/>
        <end position="242"/>
    </location>
</feature>
<dbReference type="PROSITE" id="PS50076">
    <property type="entry name" value="DNAJ_2"/>
    <property type="match status" value="1"/>
</dbReference>
<sequence>MASTPPLTGNHADEQDINPSAIQEHTPGIEFQDVFSLRRPKDVKAGLSSGGKSIVKGIGAGVVGLVAAPVLGAHQEGFVGFAKGTAAGAAGVVLLPVTGLVIGSIQIGRGIINQPEAIREARKGKFWDLEKRQWVDQPTLALVVDDEAFQPARAAWNAEYRSNNGGGPGPGLGNGDNYYQLLGVPADASLEQIKRQYYILARRLHPDKNPGDEGAKDKFQKLGEAYQVLSNPELRARYDQHGEDGLDVNFMDGAEFFTMLFGCDRFEHLVGELMLATLARVGDKASPPQLEKVRAVREERLAALLKAYLRRWTEGDHHGFQDMMRGEAASLAQASFGPTMLETIGRMYTMQADILLGGFFEGGIKAWQQRGHTMRTALKATGLAIKVFNAQQRIEKFERDYAKSTETIAAGQTVHMEAQAPGHPGQASQPAPEPVQPGPSVEHLAERQRMEEAAMPLMLDAMWAANVLDIEGTLRAVCRKVLHERTVGKKMLKDRAQALRILGHIFSHAASVGRGMDSNHAEPDAKQRMEDAIQRMMDKKNAADERAYGPTAATS</sequence>
<evidence type="ECO:0000259" key="2">
    <source>
        <dbReference type="PROSITE" id="PS50076"/>
    </source>
</evidence>
<dbReference type="InterPro" id="IPR036869">
    <property type="entry name" value="J_dom_sf"/>
</dbReference>
<dbReference type="InterPro" id="IPR052423">
    <property type="entry name" value="EMIR"/>
</dbReference>
<comment type="caution">
    <text evidence="3">The sequence shown here is derived from an EMBL/GenBank/DDBJ whole genome shotgun (WGS) entry which is preliminary data.</text>
</comment>
<protein>
    <recommendedName>
        <fullName evidence="2">J domain-containing protein</fullName>
    </recommendedName>
</protein>
<dbReference type="InterPro" id="IPR001623">
    <property type="entry name" value="DnaJ_domain"/>
</dbReference>
<dbReference type="Proteomes" id="UP001438707">
    <property type="component" value="Unassembled WGS sequence"/>
</dbReference>
<accession>A0AAW1QXV2</accession>
<gene>
    <name evidence="3" type="ORF">WJX74_008417</name>
</gene>
<dbReference type="AlphaFoldDB" id="A0AAW1QXV2"/>
<dbReference type="Gene3D" id="1.10.287.110">
    <property type="entry name" value="DnaJ domain"/>
    <property type="match status" value="1"/>
</dbReference>
<reference evidence="3 4" key="1">
    <citation type="journal article" date="2024" name="Nat. Commun.">
        <title>Phylogenomics reveals the evolutionary origins of lichenization in chlorophyte algae.</title>
        <authorList>
            <person name="Puginier C."/>
            <person name="Libourel C."/>
            <person name="Otte J."/>
            <person name="Skaloud P."/>
            <person name="Haon M."/>
            <person name="Grisel S."/>
            <person name="Petersen M."/>
            <person name="Berrin J.G."/>
            <person name="Delaux P.M."/>
            <person name="Dal Grande F."/>
            <person name="Keller J."/>
        </authorList>
    </citation>
    <scope>NUCLEOTIDE SEQUENCE [LARGE SCALE GENOMIC DNA]</scope>
    <source>
        <strain evidence="3 4">SAG 2145</strain>
    </source>
</reference>
<dbReference type="PRINTS" id="PR00625">
    <property type="entry name" value="JDOMAIN"/>
</dbReference>
<keyword evidence="4" id="KW-1185">Reference proteome</keyword>
<dbReference type="InterPro" id="IPR018253">
    <property type="entry name" value="DnaJ_domain_CS"/>
</dbReference>
<dbReference type="PANTHER" id="PTHR44094">
    <property type="entry name" value="DNAJ HEAT SHOCK N-TERMINAL DOMAIN-CONTAINING PROTEIN"/>
    <property type="match status" value="1"/>
</dbReference>
<dbReference type="SUPFAM" id="SSF46565">
    <property type="entry name" value="Chaperone J-domain"/>
    <property type="match status" value="1"/>
</dbReference>
<evidence type="ECO:0000256" key="1">
    <source>
        <dbReference type="SAM" id="MobiDB-lite"/>
    </source>
</evidence>